<proteinExistence type="predicted"/>
<dbReference type="GO" id="GO:0008703">
    <property type="term" value="F:5-amino-6-(5-phosphoribosylamino)uracil reductase activity"/>
    <property type="evidence" value="ECO:0007669"/>
    <property type="project" value="InterPro"/>
</dbReference>
<name>A0A5J6L995_9MICO</name>
<dbReference type="InterPro" id="IPR050765">
    <property type="entry name" value="Riboflavin_Biosynth_HTPR"/>
</dbReference>
<reference evidence="6" key="1">
    <citation type="submission" date="2019-09" db="EMBL/GenBank/DDBJ databases">
        <title>Mumia zhuanghuii sp. nov. isolated from the intestinal contents of plateau pika (Ochotona curzoniae) in the Qinghai-Tibet plateau of China.</title>
        <authorList>
            <person name="Tian Z."/>
        </authorList>
    </citation>
    <scope>NUCLEOTIDE SEQUENCE [LARGE SCALE GENOMIC DNA]</scope>
    <source>
        <strain evidence="6">L-031</strain>
    </source>
</reference>
<dbReference type="Pfam" id="PF01872">
    <property type="entry name" value="RibD_C"/>
    <property type="match status" value="1"/>
</dbReference>
<feature type="domain" description="Bacterial bifunctional deaminase-reductase C-terminal" evidence="4">
    <location>
        <begin position="1"/>
        <end position="157"/>
    </location>
</feature>
<organism evidence="5 6">
    <name type="scientific">Microbacterium lushaniae</name>
    <dbReference type="NCBI Taxonomy" id="2614639"/>
    <lineage>
        <taxon>Bacteria</taxon>
        <taxon>Bacillati</taxon>
        <taxon>Actinomycetota</taxon>
        <taxon>Actinomycetes</taxon>
        <taxon>Micrococcales</taxon>
        <taxon>Microbacteriaceae</taxon>
        <taxon>Microbacterium</taxon>
    </lineage>
</organism>
<evidence type="ECO:0000256" key="3">
    <source>
        <dbReference type="ARBA" id="ARBA00023002"/>
    </source>
</evidence>
<dbReference type="EMBL" id="CP044232">
    <property type="protein sequence ID" value="QEW04852.1"/>
    <property type="molecule type" value="Genomic_DNA"/>
</dbReference>
<keyword evidence="6" id="KW-1185">Reference proteome</keyword>
<dbReference type="PANTHER" id="PTHR38011:SF7">
    <property type="entry name" value="2,5-DIAMINO-6-RIBOSYLAMINO-4(3H)-PYRIMIDINONE 5'-PHOSPHATE REDUCTASE"/>
    <property type="match status" value="1"/>
</dbReference>
<evidence type="ECO:0000256" key="1">
    <source>
        <dbReference type="ARBA" id="ARBA00005104"/>
    </source>
</evidence>
<evidence type="ECO:0000313" key="6">
    <source>
        <dbReference type="Proteomes" id="UP000325516"/>
    </source>
</evidence>
<protein>
    <recommendedName>
        <fullName evidence="4">Bacterial bifunctional deaminase-reductase C-terminal domain-containing protein</fullName>
    </recommendedName>
</protein>
<dbReference type="AlphaFoldDB" id="A0A5J6L995"/>
<dbReference type="SUPFAM" id="SSF53597">
    <property type="entry name" value="Dihydrofolate reductase-like"/>
    <property type="match status" value="1"/>
</dbReference>
<keyword evidence="3" id="KW-0560">Oxidoreductase</keyword>
<gene>
    <name evidence="5" type="ORF">F6J85_08690</name>
</gene>
<comment type="pathway">
    <text evidence="1">Cofactor biosynthesis; riboflavin biosynthesis.</text>
</comment>
<dbReference type="InterPro" id="IPR024072">
    <property type="entry name" value="DHFR-like_dom_sf"/>
</dbReference>
<dbReference type="KEGG" id="mlz:F6J85_08690"/>
<dbReference type="InterPro" id="IPR002734">
    <property type="entry name" value="RibDG_C"/>
</dbReference>
<sequence>MITSLTGAAAGSDGTSETLTSPTDRALLGIIRAAADVVVVGAATVRAEGYVLPRRARLAVVTVSGDLDGHRLGDTMEGVLLICPEARAAEVQDRSGLPGAQVVAVAGGDDLEPAAICDALADRGLPRIVCEGGPTLAARFAAAGVIDEYCVSVAPALEAAARPFLPIHARVATDLAGMLVDEAAFSYLRLRPRR</sequence>
<accession>A0A5J6L995</accession>
<dbReference type="Proteomes" id="UP000325516">
    <property type="component" value="Chromosome"/>
</dbReference>
<keyword evidence="2" id="KW-0521">NADP</keyword>
<dbReference type="GO" id="GO:0009231">
    <property type="term" value="P:riboflavin biosynthetic process"/>
    <property type="evidence" value="ECO:0007669"/>
    <property type="project" value="InterPro"/>
</dbReference>
<dbReference type="PANTHER" id="PTHR38011">
    <property type="entry name" value="DIHYDROFOLATE REDUCTASE FAMILY PROTEIN (AFU_ORTHOLOGUE AFUA_8G06820)"/>
    <property type="match status" value="1"/>
</dbReference>
<evidence type="ECO:0000256" key="2">
    <source>
        <dbReference type="ARBA" id="ARBA00022857"/>
    </source>
</evidence>
<evidence type="ECO:0000313" key="5">
    <source>
        <dbReference type="EMBL" id="QEW04852.1"/>
    </source>
</evidence>
<evidence type="ECO:0000259" key="4">
    <source>
        <dbReference type="Pfam" id="PF01872"/>
    </source>
</evidence>
<dbReference type="Gene3D" id="3.40.430.10">
    <property type="entry name" value="Dihydrofolate Reductase, subunit A"/>
    <property type="match status" value="1"/>
</dbReference>